<feature type="domain" description="Glutamine amidotransferase" evidence="1">
    <location>
        <begin position="10"/>
        <end position="141"/>
    </location>
</feature>
<name>A0A1L9SSM3_9EURO</name>
<dbReference type="RefSeq" id="XP_022584732.1">
    <property type="nucleotide sequence ID" value="XM_022730388.1"/>
</dbReference>
<dbReference type="OrthoDB" id="92161at2759"/>
<keyword evidence="3" id="KW-1185">Reference proteome</keyword>
<dbReference type="InterPro" id="IPR044992">
    <property type="entry name" value="ChyE-like"/>
</dbReference>
<dbReference type="STRING" id="1073090.A0A1L9SSM3"/>
<dbReference type="SUPFAM" id="SSF52317">
    <property type="entry name" value="Class I glutamine amidotransferase-like"/>
    <property type="match status" value="1"/>
</dbReference>
<dbReference type="GO" id="GO:0005829">
    <property type="term" value="C:cytosol"/>
    <property type="evidence" value="ECO:0007669"/>
    <property type="project" value="TreeGrafter"/>
</dbReference>
<dbReference type="Pfam" id="PF00117">
    <property type="entry name" value="GATase"/>
    <property type="match status" value="1"/>
</dbReference>
<dbReference type="Gene3D" id="3.40.50.880">
    <property type="match status" value="1"/>
</dbReference>
<dbReference type="Proteomes" id="UP000184188">
    <property type="component" value="Unassembled WGS sequence"/>
</dbReference>
<organism evidence="2 3">
    <name type="scientific">Penicilliopsis zonata CBS 506.65</name>
    <dbReference type="NCBI Taxonomy" id="1073090"/>
    <lineage>
        <taxon>Eukaryota</taxon>
        <taxon>Fungi</taxon>
        <taxon>Dikarya</taxon>
        <taxon>Ascomycota</taxon>
        <taxon>Pezizomycotina</taxon>
        <taxon>Eurotiomycetes</taxon>
        <taxon>Eurotiomycetidae</taxon>
        <taxon>Eurotiales</taxon>
        <taxon>Aspergillaceae</taxon>
        <taxon>Penicilliopsis</taxon>
    </lineage>
</organism>
<protein>
    <recommendedName>
        <fullName evidence="1">Glutamine amidotransferase domain-containing protein</fullName>
    </recommendedName>
</protein>
<sequence length="183" mass="20698">MKTGEFPSPSNYDLVILTGGTGDIVAEKPDEWIVATMQFIRDCHAQSTCKILGICWGHQAVSRAMGGIIKEDQLGVYEIELTEAGKSFFHRESINLHKFHRRRVLSTPPGFIALAERETFLSSTGRILTLQGHPEMDESVSKLLLTNDAGFYTRDNKEQFVERIEREHDGLDVFKVIMEWAVV</sequence>
<dbReference type="PANTHER" id="PTHR42695:SF5">
    <property type="entry name" value="GLUTAMINE AMIDOTRANSFERASE YLR126C-RELATED"/>
    <property type="match status" value="1"/>
</dbReference>
<dbReference type="AlphaFoldDB" id="A0A1L9SSM3"/>
<evidence type="ECO:0000313" key="3">
    <source>
        <dbReference type="Proteomes" id="UP000184188"/>
    </source>
</evidence>
<accession>A0A1L9SSM3</accession>
<dbReference type="PROSITE" id="PS51273">
    <property type="entry name" value="GATASE_TYPE_1"/>
    <property type="match status" value="1"/>
</dbReference>
<dbReference type="VEuPathDB" id="FungiDB:ASPZODRAFT_90182"/>
<evidence type="ECO:0000313" key="2">
    <source>
        <dbReference type="EMBL" id="OJJ50222.1"/>
    </source>
</evidence>
<dbReference type="GO" id="GO:0005634">
    <property type="term" value="C:nucleus"/>
    <property type="evidence" value="ECO:0007669"/>
    <property type="project" value="TreeGrafter"/>
</dbReference>
<proteinExistence type="predicted"/>
<reference evidence="3" key="1">
    <citation type="journal article" date="2017" name="Genome Biol.">
        <title>Comparative genomics reveals high biological diversity and specific adaptations in the industrially and medically important fungal genus Aspergillus.</title>
        <authorList>
            <person name="de Vries R.P."/>
            <person name="Riley R."/>
            <person name="Wiebenga A."/>
            <person name="Aguilar-Osorio G."/>
            <person name="Amillis S."/>
            <person name="Uchima C.A."/>
            <person name="Anderluh G."/>
            <person name="Asadollahi M."/>
            <person name="Askin M."/>
            <person name="Barry K."/>
            <person name="Battaglia E."/>
            <person name="Bayram O."/>
            <person name="Benocci T."/>
            <person name="Braus-Stromeyer S.A."/>
            <person name="Caldana C."/>
            <person name="Canovas D."/>
            <person name="Cerqueira G.C."/>
            <person name="Chen F."/>
            <person name="Chen W."/>
            <person name="Choi C."/>
            <person name="Clum A."/>
            <person name="Dos Santos R.A."/>
            <person name="Damasio A.R."/>
            <person name="Diallinas G."/>
            <person name="Emri T."/>
            <person name="Fekete E."/>
            <person name="Flipphi M."/>
            <person name="Freyberg S."/>
            <person name="Gallo A."/>
            <person name="Gournas C."/>
            <person name="Habgood R."/>
            <person name="Hainaut M."/>
            <person name="Harispe M.L."/>
            <person name="Henrissat B."/>
            <person name="Hilden K.S."/>
            <person name="Hope R."/>
            <person name="Hossain A."/>
            <person name="Karabika E."/>
            <person name="Karaffa L."/>
            <person name="Karanyi Z."/>
            <person name="Krasevec N."/>
            <person name="Kuo A."/>
            <person name="Kusch H."/>
            <person name="LaButti K."/>
            <person name="Lagendijk E.L."/>
            <person name="Lapidus A."/>
            <person name="Levasseur A."/>
            <person name="Lindquist E."/>
            <person name="Lipzen A."/>
            <person name="Logrieco A.F."/>
            <person name="MacCabe A."/>
            <person name="Maekelae M.R."/>
            <person name="Malavazi I."/>
            <person name="Melin P."/>
            <person name="Meyer V."/>
            <person name="Mielnichuk N."/>
            <person name="Miskei M."/>
            <person name="Molnar A.P."/>
            <person name="Mule G."/>
            <person name="Ngan C.Y."/>
            <person name="Orejas M."/>
            <person name="Orosz E."/>
            <person name="Ouedraogo J.P."/>
            <person name="Overkamp K.M."/>
            <person name="Park H.-S."/>
            <person name="Perrone G."/>
            <person name="Piumi F."/>
            <person name="Punt P.J."/>
            <person name="Ram A.F."/>
            <person name="Ramon A."/>
            <person name="Rauscher S."/>
            <person name="Record E."/>
            <person name="Riano-Pachon D.M."/>
            <person name="Robert V."/>
            <person name="Roehrig J."/>
            <person name="Ruller R."/>
            <person name="Salamov A."/>
            <person name="Salih N.S."/>
            <person name="Samson R.A."/>
            <person name="Sandor E."/>
            <person name="Sanguinetti M."/>
            <person name="Schuetze T."/>
            <person name="Sepcic K."/>
            <person name="Shelest E."/>
            <person name="Sherlock G."/>
            <person name="Sophianopoulou V."/>
            <person name="Squina F.M."/>
            <person name="Sun H."/>
            <person name="Susca A."/>
            <person name="Todd R.B."/>
            <person name="Tsang A."/>
            <person name="Unkles S.E."/>
            <person name="van de Wiele N."/>
            <person name="van Rossen-Uffink D."/>
            <person name="Oliveira J.V."/>
            <person name="Vesth T.C."/>
            <person name="Visser J."/>
            <person name="Yu J.-H."/>
            <person name="Zhou M."/>
            <person name="Andersen M.R."/>
            <person name="Archer D.B."/>
            <person name="Baker S.E."/>
            <person name="Benoit I."/>
            <person name="Brakhage A.A."/>
            <person name="Braus G.H."/>
            <person name="Fischer R."/>
            <person name="Frisvad J.C."/>
            <person name="Goldman G.H."/>
            <person name="Houbraken J."/>
            <person name="Oakley B."/>
            <person name="Pocsi I."/>
            <person name="Scazzocchio C."/>
            <person name="Seiboth B."/>
            <person name="vanKuyk P.A."/>
            <person name="Wortman J."/>
            <person name="Dyer P.S."/>
            <person name="Grigoriev I.V."/>
        </authorList>
    </citation>
    <scope>NUCLEOTIDE SEQUENCE [LARGE SCALE GENOMIC DNA]</scope>
    <source>
        <strain evidence="3">CBS 506.65</strain>
    </source>
</reference>
<gene>
    <name evidence="2" type="ORF">ASPZODRAFT_90182</name>
</gene>
<dbReference type="InterPro" id="IPR017926">
    <property type="entry name" value="GATASE"/>
</dbReference>
<dbReference type="PANTHER" id="PTHR42695">
    <property type="entry name" value="GLUTAMINE AMIDOTRANSFERASE YLR126C-RELATED"/>
    <property type="match status" value="1"/>
</dbReference>
<dbReference type="InterPro" id="IPR029062">
    <property type="entry name" value="Class_I_gatase-like"/>
</dbReference>
<evidence type="ECO:0000259" key="1">
    <source>
        <dbReference type="Pfam" id="PF00117"/>
    </source>
</evidence>
<dbReference type="GeneID" id="34616852"/>
<dbReference type="EMBL" id="KV878337">
    <property type="protein sequence ID" value="OJJ50222.1"/>
    <property type="molecule type" value="Genomic_DNA"/>
</dbReference>